<dbReference type="Proteomes" id="UP000277437">
    <property type="component" value="Chromosome"/>
</dbReference>
<dbReference type="RefSeq" id="WP_338000012.1">
    <property type="nucleotide sequence ID" value="NZ_CP118142.1"/>
</dbReference>
<feature type="domain" description="FRG" evidence="1">
    <location>
        <begin position="28"/>
        <end position="174"/>
    </location>
</feature>
<sequence length="312" mass="35181">MMGSPIEMPFETARELLEYVSPLNSVWDKARYIFRGQPSADYKLIPSVCRTGEGSFAYGAPRRMFDKSSANQIGFELEILRKFLDGCDRSGLPVPGYSEQLKRKFSEFPFLFPESFLPWPPEQLFEIMAVAQHYDVPTRLLDWTERSYVACYFAASSANFELDSHTHLPKIAVWALDTTFHDGWKTVKIIRTPGGTSRNQAAQSGLFTTHNVTRYGINDEYQSEALDDVEEIYNLGRSARPLIKMTLPVTEGPELLHLLSKLGVDGSTLFPGYHGVAKMVRDWANVEVGVRLSQAAIDEANADNYNSDPDFN</sequence>
<evidence type="ECO:0000313" key="3">
    <source>
        <dbReference type="Proteomes" id="UP000277437"/>
    </source>
</evidence>
<dbReference type="Pfam" id="PF08867">
    <property type="entry name" value="FRG"/>
    <property type="match status" value="1"/>
</dbReference>
<protein>
    <submittedName>
        <fullName evidence="2">FRG domain</fullName>
    </submittedName>
</protein>
<dbReference type="AlphaFoldDB" id="A0AAX3G0P8"/>
<evidence type="ECO:0000259" key="1">
    <source>
        <dbReference type="SMART" id="SM00901"/>
    </source>
</evidence>
<gene>
    <name evidence="2" type="ORF">NCTC7357_05019</name>
</gene>
<accession>A0AAX3G0P8</accession>
<dbReference type="SMART" id="SM00901">
    <property type="entry name" value="FRG"/>
    <property type="match status" value="1"/>
</dbReference>
<proteinExistence type="predicted"/>
<organism evidence="2 3">
    <name type="scientific">Pseudomonas chlororaphis</name>
    <dbReference type="NCBI Taxonomy" id="587753"/>
    <lineage>
        <taxon>Bacteria</taxon>
        <taxon>Pseudomonadati</taxon>
        <taxon>Pseudomonadota</taxon>
        <taxon>Gammaproteobacteria</taxon>
        <taxon>Pseudomonadales</taxon>
        <taxon>Pseudomonadaceae</taxon>
        <taxon>Pseudomonas</taxon>
    </lineage>
</organism>
<name>A0AAX3G0P8_9PSED</name>
<dbReference type="EMBL" id="LR134334">
    <property type="protein sequence ID" value="VEF76644.1"/>
    <property type="molecule type" value="Genomic_DNA"/>
</dbReference>
<reference evidence="2 3" key="1">
    <citation type="submission" date="2018-12" db="EMBL/GenBank/DDBJ databases">
        <authorList>
            <consortium name="Pathogen Informatics"/>
        </authorList>
    </citation>
    <scope>NUCLEOTIDE SEQUENCE [LARGE SCALE GENOMIC DNA]</scope>
    <source>
        <strain evidence="2 3">NCTC7357</strain>
    </source>
</reference>
<dbReference type="InterPro" id="IPR014966">
    <property type="entry name" value="FRG-dom"/>
</dbReference>
<evidence type="ECO:0000313" key="2">
    <source>
        <dbReference type="EMBL" id="VEF76644.1"/>
    </source>
</evidence>